<protein>
    <submittedName>
        <fullName evidence="1">Uncharacterized protein</fullName>
    </submittedName>
</protein>
<reference evidence="1" key="1">
    <citation type="submission" date="2020-02" db="EMBL/GenBank/DDBJ databases">
        <authorList>
            <person name="Meier V. D."/>
        </authorList>
    </citation>
    <scope>NUCLEOTIDE SEQUENCE</scope>
    <source>
        <strain evidence="1">AVDCRST_MAG91</strain>
    </source>
</reference>
<dbReference type="EMBL" id="CADCVX010000242">
    <property type="protein sequence ID" value="CAA9502378.1"/>
    <property type="molecule type" value="Genomic_DNA"/>
</dbReference>
<sequence>MPLPIILPLAVIPAKAGIQEHGSSEYNAILGPGLRRDDGEKNSWL</sequence>
<proteinExistence type="predicted"/>
<name>A0A6J4SQQ2_9SPHN</name>
<gene>
    <name evidence="1" type="ORF">AVDCRST_MAG91-1143</name>
</gene>
<organism evidence="1">
    <name type="scientific">uncultured Sphingomonadaceae bacterium</name>
    <dbReference type="NCBI Taxonomy" id="169976"/>
    <lineage>
        <taxon>Bacteria</taxon>
        <taxon>Pseudomonadati</taxon>
        <taxon>Pseudomonadota</taxon>
        <taxon>Alphaproteobacteria</taxon>
        <taxon>Sphingomonadales</taxon>
        <taxon>Sphingomonadaceae</taxon>
        <taxon>environmental samples</taxon>
    </lineage>
</organism>
<evidence type="ECO:0000313" key="1">
    <source>
        <dbReference type="EMBL" id="CAA9502378.1"/>
    </source>
</evidence>
<dbReference type="AlphaFoldDB" id="A0A6J4SQQ2"/>
<accession>A0A6J4SQQ2</accession>